<name>A0ABU8XMQ6_9PROT</name>
<proteinExistence type="predicted"/>
<reference evidence="2 3" key="1">
    <citation type="submission" date="2024-01" db="EMBL/GenBank/DDBJ databases">
        <title>Multi-omics insights into the function and evolution of sodium benzoate biodegradation pathways in Benzoatithermus flavus gen. nov., sp. nov. from hot spring.</title>
        <authorList>
            <person name="Hu C.-J."/>
            <person name="Li W.-J."/>
        </authorList>
    </citation>
    <scope>NUCLEOTIDE SEQUENCE [LARGE SCALE GENOMIC DNA]</scope>
    <source>
        <strain evidence="2 3">SYSU G07066</strain>
    </source>
</reference>
<keyword evidence="3" id="KW-1185">Reference proteome</keyword>
<dbReference type="PANTHER" id="PTHR48079">
    <property type="entry name" value="PROTEIN YEEZ"/>
    <property type="match status" value="1"/>
</dbReference>
<evidence type="ECO:0000313" key="3">
    <source>
        <dbReference type="Proteomes" id="UP001375743"/>
    </source>
</evidence>
<dbReference type="InterPro" id="IPR036291">
    <property type="entry name" value="NAD(P)-bd_dom_sf"/>
</dbReference>
<dbReference type="Gene3D" id="3.40.50.720">
    <property type="entry name" value="NAD(P)-binding Rossmann-like Domain"/>
    <property type="match status" value="1"/>
</dbReference>
<dbReference type="PANTHER" id="PTHR48079:SF6">
    <property type="entry name" value="NAD(P)-BINDING DOMAIN-CONTAINING PROTEIN-RELATED"/>
    <property type="match status" value="1"/>
</dbReference>
<evidence type="ECO:0000313" key="2">
    <source>
        <dbReference type="EMBL" id="MEK0082359.1"/>
    </source>
</evidence>
<accession>A0ABU8XMQ6</accession>
<dbReference type="InterPro" id="IPR001509">
    <property type="entry name" value="Epimerase_deHydtase"/>
</dbReference>
<gene>
    <name evidence="2" type="ORF">U1T56_04305</name>
</gene>
<dbReference type="Pfam" id="PF01370">
    <property type="entry name" value="Epimerase"/>
    <property type="match status" value="1"/>
</dbReference>
<protein>
    <submittedName>
        <fullName evidence="2">NAD-dependent epimerase/dehydratase family protein</fullName>
    </submittedName>
</protein>
<comment type="caution">
    <text evidence="2">The sequence shown here is derived from an EMBL/GenBank/DDBJ whole genome shotgun (WGS) entry which is preliminary data.</text>
</comment>
<feature type="domain" description="NAD-dependent epimerase/dehydratase" evidence="1">
    <location>
        <begin position="6"/>
        <end position="200"/>
    </location>
</feature>
<dbReference type="SUPFAM" id="SSF51735">
    <property type="entry name" value="NAD(P)-binding Rossmann-fold domains"/>
    <property type="match status" value="1"/>
</dbReference>
<dbReference type="InterPro" id="IPR051783">
    <property type="entry name" value="NAD(P)-dependent_oxidoreduct"/>
</dbReference>
<dbReference type="RefSeq" id="WP_418158212.1">
    <property type="nucleotide sequence ID" value="NZ_JBBLZC010000003.1"/>
</dbReference>
<dbReference type="Proteomes" id="UP001375743">
    <property type="component" value="Unassembled WGS sequence"/>
</dbReference>
<sequence length="314" mass="32763">MISATVAVTGATGFVGRPLVAALRAAGHAVRALVRRQDEALAATGAELVPGSLADEASLRALVQGADAVVHVAGAINAPDRAGFLAANAAGTARLAEAAASALPGRPFIHVSSLAAREPHLSPYGESKALGEAEARARADRLAITIVRPPAVYGPGDRATLPIIQGLARGWLAAPAGTDARFSLLHVEDLARLLVAMLGATLPPAAVLEPDDGRAGGYGWRDLADIAERVLGRRVRLVPLPRAPLFLAAGLLERYARARGQAPLLWRGKVAELFHPDWVCDPATMTALPGWRPSIGFARGLSSTLAWYREAGWL</sequence>
<dbReference type="EMBL" id="JBBLZC010000003">
    <property type="protein sequence ID" value="MEK0082359.1"/>
    <property type="molecule type" value="Genomic_DNA"/>
</dbReference>
<evidence type="ECO:0000259" key="1">
    <source>
        <dbReference type="Pfam" id="PF01370"/>
    </source>
</evidence>
<organism evidence="2 3">
    <name type="scientific">Benzoatithermus flavus</name>
    <dbReference type="NCBI Taxonomy" id="3108223"/>
    <lineage>
        <taxon>Bacteria</taxon>
        <taxon>Pseudomonadati</taxon>
        <taxon>Pseudomonadota</taxon>
        <taxon>Alphaproteobacteria</taxon>
        <taxon>Geminicoccales</taxon>
        <taxon>Geminicoccaceae</taxon>
        <taxon>Benzoatithermus</taxon>
    </lineage>
</organism>